<dbReference type="InterPro" id="IPR019758">
    <property type="entry name" value="Pept_S26A_signal_pept_1_CS"/>
</dbReference>
<keyword evidence="7" id="KW-1133">Transmembrane helix</keyword>
<evidence type="ECO:0000313" key="9">
    <source>
        <dbReference type="EMBL" id="CRZ34348.1"/>
    </source>
</evidence>
<dbReference type="GO" id="GO:0009003">
    <property type="term" value="F:signal peptidase activity"/>
    <property type="evidence" value="ECO:0007669"/>
    <property type="project" value="UniProtKB-EC"/>
</dbReference>
<dbReference type="EC" id="3.4.21.89" evidence="4 7"/>
<evidence type="ECO:0000256" key="1">
    <source>
        <dbReference type="ARBA" id="ARBA00000677"/>
    </source>
</evidence>
<dbReference type="Pfam" id="PF10502">
    <property type="entry name" value="Peptidase_S26"/>
    <property type="match status" value="1"/>
</dbReference>
<evidence type="ECO:0000313" key="10">
    <source>
        <dbReference type="Proteomes" id="UP000236497"/>
    </source>
</evidence>
<dbReference type="PROSITE" id="PS00761">
    <property type="entry name" value="SPASE_I_3"/>
    <property type="match status" value="1"/>
</dbReference>
<feature type="transmembrane region" description="Helical" evidence="7">
    <location>
        <begin position="12"/>
        <end position="29"/>
    </location>
</feature>
<dbReference type="InterPro" id="IPR036286">
    <property type="entry name" value="LexA/Signal_pep-like_sf"/>
</dbReference>
<evidence type="ECO:0000256" key="2">
    <source>
        <dbReference type="ARBA" id="ARBA00004401"/>
    </source>
</evidence>
<dbReference type="EMBL" id="CVTD020000015">
    <property type="protein sequence ID" value="CRZ34348.1"/>
    <property type="molecule type" value="Genomic_DNA"/>
</dbReference>
<keyword evidence="7" id="KW-0812">Transmembrane</keyword>
<evidence type="ECO:0000256" key="6">
    <source>
        <dbReference type="PIRSR" id="PIRSR600223-1"/>
    </source>
</evidence>
<dbReference type="PROSITE" id="PS00760">
    <property type="entry name" value="SPASE_I_2"/>
    <property type="match status" value="1"/>
</dbReference>
<evidence type="ECO:0000256" key="5">
    <source>
        <dbReference type="ARBA" id="ARBA00022801"/>
    </source>
</evidence>
<reference evidence="9 10" key="1">
    <citation type="submission" date="2015-06" db="EMBL/GenBank/DDBJ databases">
        <authorList>
            <person name="Wibberg Daniel"/>
        </authorList>
    </citation>
    <scope>NUCLEOTIDE SEQUENCE [LARGE SCALE GENOMIC DNA]</scope>
    <source>
        <strain evidence="9 10">T3/55T</strain>
    </source>
</reference>
<dbReference type="InterPro" id="IPR000223">
    <property type="entry name" value="Pept_S26A_signal_pept_1"/>
</dbReference>
<dbReference type="PANTHER" id="PTHR43390">
    <property type="entry name" value="SIGNAL PEPTIDASE I"/>
    <property type="match status" value="1"/>
</dbReference>
<keyword evidence="10" id="KW-1185">Reference proteome</keyword>
<comment type="catalytic activity">
    <reaction evidence="1 7">
        <text>Cleavage of hydrophobic, N-terminal signal or leader sequences from secreted and periplasmic proteins.</text>
        <dbReference type="EC" id="3.4.21.89"/>
    </reaction>
</comment>
<keyword evidence="5 7" id="KW-0378">Hydrolase</keyword>
<dbReference type="PRINTS" id="PR00727">
    <property type="entry name" value="LEADERPTASE"/>
</dbReference>
<comment type="similarity">
    <text evidence="3 7">Belongs to the peptidase S26 family.</text>
</comment>
<dbReference type="NCBIfam" id="TIGR02227">
    <property type="entry name" value="sigpep_I_bact"/>
    <property type="match status" value="1"/>
</dbReference>
<organism evidence="9 10">
    <name type="scientific">Herbinix hemicellulosilytica</name>
    <dbReference type="NCBI Taxonomy" id="1564487"/>
    <lineage>
        <taxon>Bacteria</taxon>
        <taxon>Bacillati</taxon>
        <taxon>Bacillota</taxon>
        <taxon>Clostridia</taxon>
        <taxon>Lachnospirales</taxon>
        <taxon>Lachnospiraceae</taxon>
        <taxon>Herbinix</taxon>
    </lineage>
</organism>
<comment type="subcellular location">
    <subcellularLocation>
        <location evidence="2">Cell membrane</location>
        <topology evidence="2">Single-pass type II membrane protein</topology>
    </subcellularLocation>
    <subcellularLocation>
        <location evidence="7">Membrane</location>
        <topology evidence="7">Single-pass type II membrane protein</topology>
    </subcellularLocation>
</comment>
<dbReference type="CDD" id="cd06530">
    <property type="entry name" value="S26_SPase_I"/>
    <property type="match status" value="1"/>
</dbReference>
<dbReference type="Proteomes" id="UP000236497">
    <property type="component" value="Unassembled WGS sequence"/>
</dbReference>
<feature type="active site" evidence="6">
    <location>
        <position position="43"/>
    </location>
</feature>
<dbReference type="SUPFAM" id="SSF51306">
    <property type="entry name" value="LexA/Signal peptidase"/>
    <property type="match status" value="1"/>
</dbReference>
<dbReference type="AlphaFoldDB" id="A0A0H5SVH9"/>
<keyword evidence="7" id="KW-0645">Protease</keyword>
<evidence type="ECO:0000256" key="3">
    <source>
        <dbReference type="ARBA" id="ARBA00009370"/>
    </source>
</evidence>
<feature type="active site" evidence="6">
    <location>
        <position position="109"/>
    </location>
</feature>
<feature type="domain" description="Peptidase S26" evidence="8">
    <location>
        <begin position="14"/>
        <end position="191"/>
    </location>
</feature>
<dbReference type="GO" id="GO:0004252">
    <property type="term" value="F:serine-type endopeptidase activity"/>
    <property type="evidence" value="ECO:0007669"/>
    <property type="project" value="InterPro"/>
</dbReference>
<dbReference type="GO" id="GO:0006465">
    <property type="term" value="P:signal peptide processing"/>
    <property type="evidence" value="ECO:0007669"/>
    <property type="project" value="InterPro"/>
</dbReference>
<dbReference type="OrthoDB" id="9802919at2"/>
<dbReference type="InterPro" id="IPR019757">
    <property type="entry name" value="Pept_S26A_signal_pept_1_Lys-AS"/>
</dbReference>
<dbReference type="PANTHER" id="PTHR43390:SF1">
    <property type="entry name" value="CHLOROPLAST PROCESSING PEPTIDASE"/>
    <property type="match status" value="1"/>
</dbReference>
<evidence type="ECO:0000256" key="4">
    <source>
        <dbReference type="ARBA" id="ARBA00013208"/>
    </source>
</evidence>
<sequence length="200" mass="22769">MNNKWVKITKEALSWFAVIILAFVISAFINSQLFSIATVKEVSMQDTLYENHKLFISRRSYKKSFPKTGDIIVFYRNRKIGNFAEGFLFSLKQMLPLNSTKNSKDRLVKRVIGVPGDVVDIKDGLVYINGNPLDEPYAKGVTYEGSIDLPLTVGENQLFVLGDNREYSLDSRDFGLIDISHVEGKVVFRFFPFNKIGKLN</sequence>
<evidence type="ECO:0000256" key="7">
    <source>
        <dbReference type="RuleBase" id="RU362042"/>
    </source>
</evidence>
<dbReference type="Gene3D" id="2.10.109.10">
    <property type="entry name" value="Umud Fragment, subunit A"/>
    <property type="match status" value="1"/>
</dbReference>
<protein>
    <recommendedName>
        <fullName evidence="4 7">Signal peptidase I</fullName>
        <ecNumber evidence="4 7">3.4.21.89</ecNumber>
    </recommendedName>
</protein>
<dbReference type="InterPro" id="IPR019533">
    <property type="entry name" value="Peptidase_S26"/>
</dbReference>
<proteinExistence type="inferred from homology"/>
<evidence type="ECO:0000259" key="8">
    <source>
        <dbReference type="Pfam" id="PF10502"/>
    </source>
</evidence>
<dbReference type="GO" id="GO:0005886">
    <property type="term" value="C:plasma membrane"/>
    <property type="evidence" value="ECO:0007669"/>
    <property type="project" value="UniProtKB-SubCell"/>
</dbReference>
<dbReference type="RefSeq" id="WP_103202468.1">
    <property type="nucleotide sequence ID" value="NZ_CVTD020000015.1"/>
</dbReference>
<keyword evidence="7" id="KW-0472">Membrane</keyword>
<name>A0A0H5SVH9_HERHM</name>
<accession>A0A0H5SVH9</accession>
<gene>
    <name evidence="9" type="ORF">HHT355_1146</name>
</gene>